<dbReference type="InterPro" id="IPR000836">
    <property type="entry name" value="PRTase_dom"/>
</dbReference>
<dbReference type="Gene3D" id="3.40.50.2020">
    <property type="match status" value="1"/>
</dbReference>
<dbReference type="PANTHER" id="PTHR11608:SF0">
    <property type="entry name" value="BIFUNCTIONAL PROTEIN PYRR"/>
    <property type="match status" value="1"/>
</dbReference>
<dbReference type="Proteomes" id="UP000662783">
    <property type="component" value="Chromosome"/>
</dbReference>
<dbReference type="AlphaFoldDB" id="A0A974WIM3"/>
<sequence length="168" mass="19206">MVESKSLVLDNKQVNQKIRRMAFQIFENNFNEKEIVLAGIKNKGYILAQLLQEQLNEIASFKTRLVGVSLDKEAPTQSNISLDCDEKEVKNKTIILIDDVSNTGRTMAYSLKPFLNIKVKKLETSVLVNRSHTQFPISIKYSGFELATTIKEHVEVLLEKEEKCVYLL</sequence>
<accession>A0A974WIM3</accession>
<dbReference type="RefSeq" id="WP_205722967.1">
    <property type="nucleotide sequence ID" value="NZ_CP070608.1"/>
</dbReference>
<keyword evidence="2" id="KW-0328">Glycosyltransferase</keyword>
<name>A0A974WIM3_9BACT</name>
<keyword evidence="3" id="KW-1185">Reference proteome</keyword>
<organism evidence="2 3">
    <name type="scientific">Fulvivirga lutea</name>
    <dbReference type="NCBI Taxonomy" id="2810512"/>
    <lineage>
        <taxon>Bacteria</taxon>
        <taxon>Pseudomonadati</taxon>
        <taxon>Bacteroidota</taxon>
        <taxon>Cytophagia</taxon>
        <taxon>Cytophagales</taxon>
        <taxon>Fulvivirgaceae</taxon>
        <taxon>Fulvivirga</taxon>
    </lineage>
</organism>
<dbReference type="GO" id="GO:0016757">
    <property type="term" value="F:glycosyltransferase activity"/>
    <property type="evidence" value="ECO:0007669"/>
    <property type="project" value="UniProtKB-KW"/>
</dbReference>
<dbReference type="CDD" id="cd06223">
    <property type="entry name" value="PRTases_typeI"/>
    <property type="match status" value="1"/>
</dbReference>
<reference evidence="2" key="1">
    <citation type="submission" date="2021-02" db="EMBL/GenBank/DDBJ databases">
        <title>Fulvivirga sp. S481 isolated from sea water.</title>
        <authorList>
            <person name="Bae S.S."/>
            <person name="Baek K."/>
        </authorList>
    </citation>
    <scope>NUCLEOTIDE SEQUENCE</scope>
    <source>
        <strain evidence="2">S481</strain>
    </source>
</reference>
<keyword evidence="2" id="KW-0808">Transferase</keyword>
<dbReference type="InterPro" id="IPR050137">
    <property type="entry name" value="PyrR_bifunctional"/>
</dbReference>
<dbReference type="InterPro" id="IPR029057">
    <property type="entry name" value="PRTase-like"/>
</dbReference>
<evidence type="ECO:0000313" key="3">
    <source>
        <dbReference type="Proteomes" id="UP000662783"/>
    </source>
</evidence>
<evidence type="ECO:0000313" key="2">
    <source>
        <dbReference type="EMBL" id="QSE98453.1"/>
    </source>
</evidence>
<protein>
    <submittedName>
        <fullName evidence="2">Phosphoribosyltransferase</fullName>
    </submittedName>
</protein>
<dbReference type="Pfam" id="PF00156">
    <property type="entry name" value="Pribosyltran"/>
    <property type="match status" value="1"/>
</dbReference>
<dbReference type="KEGG" id="fuv:JR347_05080"/>
<feature type="domain" description="Phosphoribosyltransferase" evidence="1">
    <location>
        <begin position="8"/>
        <end position="156"/>
    </location>
</feature>
<gene>
    <name evidence="2" type="ORF">JR347_05080</name>
</gene>
<dbReference type="PANTHER" id="PTHR11608">
    <property type="entry name" value="BIFUNCTIONAL PROTEIN PYRR"/>
    <property type="match status" value="1"/>
</dbReference>
<dbReference type="SUPFAM" id="SSF53271">
    <property type="entry name" value="PRTase-like"/>
    <property type="match status" value="1"/>
</dbReference>
<dbReference type="EMBL" id="CP070608">
    <property type="protein sequence ID" value="QSE98453.1"/>
    <property type="molecule type" value="Genomic_DNA"/>
</dbReference>
<evidence type="ECO:0000259" key="1">
    <source>
        <dbReference type="Pfam" id="PF00156"/>
    </source>
</evidence>
<proteinExistence type="predicted"/>